<proteinExistence type="predicted"/>
<sequence>MNQPAVVVCAHGTDDPDGRATVLGIAAAVAARLPGVVVRDAYVDVQSPTLGEVVDELVVAGLSVVVVPVLLTLGFHTEVDVARAVGRHPGRVVSTGPLGPHEALVDALLGRLAEASVAPGTPLVVAVAGSSRPAAIRVGHGVGDAVAARWDGPVTVGFLSAASPTVPDAVAAARAQTDGPVAAASYLVGRGFFQRKLERAGADAVSAPLGVHPRLIDVVVERYRAGASELVADGLTPRPDA</sequence>
<evidence type="ECO:0000313" key="4">
    <source>
        <dbReference type="Proteomes" id="UP001434337"/>
    </source>
</evidence>
<dbReference type="EMBL" id="CP115965">
    <property type="protein sequence ID" value="WZW98435.1"/>
    <property type="molecule type" value="Genomic_DNA"/>
</dbReference>
<keyword evidence="2" id="KW-0456">Lyase</keyword>
<keyword evidence="1" id="KW-0479">Metal-binding</keyword>
<name>A0ABZ3C9K8_9ACTN</name>
<keyword evidence="4" id="KW-1185">Reference proteome</keyword>
<dbReference type="Pfam" id="PF01903">
    <property type="entry name" value="CbiX"/>
    <property type="match status" value="2"/>
</dbReference>
<dbReference type="SUPFAM" id="SSF53800">
    <property type="entry name" value="Chelatase"/>
    <property type="match status" value="1"/>
</dbReference>
<dbReference type="Gene3D" id="3.40.50.1400">
    <property type="match status" value="2"/>
</dbReference>
<dbReference type="RefSeq" id="WP_342372475.1">
    <property type="nucleotide sequence ID" value="NZ_CP115965.1"/>
</dbReference>
<dbReference type="PANTHER" id="PTHR33542:SF5">
    <property type="entry name" value="FERROCHELATASE CHE1"/>
    <property type="match status" value="1"/>
</dbReference>
<evidence type="ECO:0000313" key="3">
    <source>
        <dbReference type="EMBL" id="WZW98435.1"/>
    </source>
</evidence>
<dbReference type="PANTHER" id="PTHR33542">
    <property type="entry name" value="SIROHYDROCHLORIN FERROCHELATASE, CHLOROPLASTIC"/>
    <property type="match status" value="1"/>
</dbReference>
<reference evidence="3 4" key="1">
    <citation type="journal article" date="2023" name="Environ Microbiome">
        <title>A coral-associated actinobacterium mitigates coral bleaching under heat stress.</title>
        <authorList>
            <person name="Li J."/>
            <person name="Zou Y."/>
            <person name="Li Q."/>
            <person name="Zhang J."/>
            <person name="Bourne D.G."/>
            <person name="Lyu Y."/>
            <person name="Liu C."/>
            <person name="Zhang S."/>
        </authorList>
    </citation>
    <scope>NUCLEOTIDE SEQUENCE [LARGE SCALE GENOMIC DNA]</scope>
    <source>
        <strain evidence="3 4">SCSIO 13291</strain>
    </source>
</reference>
<evidence type="ECO:0000256" key="1">
    <source>
        <dbReference type="ARBA" id="ARBA00022723"/>
    </source>
</evidence>
<dbReference type="InterPro" id="IPR002762">
    <property type="entry name" value="CbiX-like"/>
</dbReference>
<dbReference type="InterPro" id="IPR050963">
    <property type="entry name" value="Sirohydro_Cobaltochel/CbiX"/>
</dbReference>
<gene>
    <name evidence="3" type="ORF">PCC79_16335</name>
</gene>
<protein>
    <submittedName>
        <fullName evidence="3">CbiX/SirB N-terminal domain-containing protein</fullName>
    </submittedName>
</protein>
<dbReference type="Proteomes" id="UP001434337">
    <property type="component" value="Chromosome"/>
</dbReference>
<evidence type="ECO:0000256" key="2">
    <source>
        <dbReference type="ARBA" id="ARBA00023239"/>
    </source>
</evidence>
<organism evidence="3 4">
    <name type="scientific">Propioniciclava soli</name>
    <dbReference type="NCBI Taxonomy" id="2775081"/>
    <lineage>
        <taxon>Bacteria</taxon>
        <taxon>Bacillati</taxon>
        <taxon>Actinomycetota</taxon>
        <taxon>Actinomycetes</taxon>
        <taxon>Propionibacteriales</taxon>
        <taxon>Propionibacteriaceae</taxon>
        <taxon>Propioniciclava</taxon>
    </lineage>
</organism>
<accession>A0ABZ3C9K8</accession>